<proteinExistence type="predicted"/>
<feature type="region of interest" description="Disordered" evidence="1">
    <location>
        <begin position="115"/>
        <end position="160"/>
    </location>
</feature>
<dbReference type="Proteomes" id="UP000449547">
    <property type="component" value="Unassembled WGS sequence"/>
</dbReference>
<feature type="region of interest" description="Disordered" evidence="1">
    <location>
        <begin position="185"/>
        <end position="358"/>
    </location>
</feature>
<feature type="compositionally biased region" description="Polar residues" evidence="1">
    <location>
        <begin position="138"/>
        <end position="160"/>
    </location>
</feature>
<organism evidence="2 3">
    <name type="scientific">Diutina rugosa</name>
    <name type="common">Yeast</name>
    <name type="synonym">Candida rugosa</name>
    <dbReference type="NCBI Taxonomy" id="5481"/>
    <lineage>
        <taxon>Eukaryota</taxon>
        <taxon>Fungi</taxon>
        <taxon>Dikarya</taxon>
        <taxon>Ascomycota</taxon>
        <taxon>Saccharomycotina</taxon>
        <taxon>Pichiomycetes</taxon>
        <taxon>Debaryomycetaceae</taxon>
        <taxon>Diutina</taxon>
    </lineage>
</organism>
<dbReference type="VEuPathDB" id="FungiDB:DIURU_000082"/>
<dbReference type="RefSeq" id="XP_034015197.1">
    <property type="nucleotide sequence ID" value="XM_034159110.1"/>
</dbReference>
<accession>A0A642V008</accession>
<dbReference type="GeneID" id="54778735"/>
<feature type="compositionally biased region" description="Low complexity" evidence="1">
    <location>
        <begin position="213"/>
        <end position="223"/>
    </location>
</feature>
<feature type="compositionally biased region" description="Polar residues" evidence="1">
    <location>
        <begin position="284"/>
        <end position="299"/>
    </location>
</feature>
<name>A0A642V008_DIURU</name>
<evidence type="ECO:0000256" key="1">
    <source>
        <dbReference type="SAM" id="MobiDB-lite"/>
    </source>
</evidence>
<keyword evidence="3" id="KW-1185">Reference proteome</keyword>
<evidence type="ECO:0000313" key="3">
    <source>
        <dbReference type="Proteomes" id="UP000449547"/>
    </source>
</evidence>
<feature type="compositionally biased region" description="Polar residues" evidence="1">
    <location>
        <begin position="196"/>
        <end position="212"/>
    </location>
</feature>
<comment type="caution">
    <text evidence="2">The sequence shown here is derived from an EMBL/GenBank/DDBJ whole genome shotgun (WGS) entry which is preliminary data.</text>
</comment>
<feature type="compositionally biased region" description="Polar residues" evidence="1">
    <location>
        <begin position="335"/>
        <end position="351"/>
    </location>
</feature>
<dbReference type="EMBL" id="SWFT01000004">
    <property type="protein sequence ID" value="KAA8908769.1"/>
    <property type="molecule type" value="Genomic_DNA"/>
</dbReference>
<dbReference type="OrthoDB" id="4024111at2759"/>
<evidence type="ECO:0000313" key="2">
    <source>
        <dbReference type="EMBL" id="KAA8908769.1"/>
    </source>
</evidence>
<sequence>MERHPSDIATPIHQKFSCLRLHDVDAIADDAINLDSLPPGVEVHSRSISDTMYAKGYSSTFANSCLAEVNSRAKLHMEKEMPPPPRPPAHTTFNQRIAHIHSRHFNKMKPISSHYSVHPEQTSDVKRRKTITGKETTKTASVAPRTQQTRRLPTSKASFNLNASLLPPAAEFVKPKSPRRVSSLELAGVKPPPSGPSHTQFSFSSSTVPATLSSPPTVSSMSPPKRPTRIPSPHHHPTTISTPPAASQPTRIPSSSSTRSLSETPRIPRSASSSLAPSDASRIPRSSPTKPSLIPNTPSRLRKSSSVRNLSAPAAPAPSLPSSRSDRTLRKYTVPQETSLYARPTISSSNKSLRHVSK</sequence>
<feature type="compositionally biased region" description="Low complexity" evidence="1">
    <location>
        <begin position="238"/>
        <end position="281"/>
    </location>
</feature>
<dbReference type="OMA" id="KPISSHY"/>
<feature type="compositionally biased region" description="Basic residues" evidence="1">
    <location>
        <begin position="226"/>
        <end position="237"/>
    </location>
</feature>
<gene>
    <name evidence="2" type="ORF">DIURU_000082</name>
</gene>
<dbReference type="AlphaFoldDB" id="A0A642V008"/>
<reference evidence="2 3" key="1">
    <citation type="submission" date="2019-07" db="EMBL/GenBank/DDBJ databases">
        <title>Genome assembly of two rare yeast pathogens: Diutina rugosa and Trichomonascus ciferrii.</title>
        <authorList>
            <person name="Mixao V."/>
            <person name="Saus E."/>
            <person name="Hansen A."/>
            <person name="Lass-Flor C."/>
            <person name="Gabaldon T."/>
        </authorList>
    </citation>
    <scope>NUCLEOTIDE SEQUENCE [LARGE SCALE GENOMIC DNA]</scope>
    <source>
        <strain evidence="2 3">CBS 613</strain>
    </source>
</reference>
<protein>
    <submittedName>
        <fullName evidence="2">Uncharacterized protein</fullName>
    </submittedName>
</protein>